<comment type="caution">
    <text evidence="1">The sequence shown here is derived from an EMBL/GenBank/DDBJ whole genome shotgun (WGS) entry which is preliminary data.</text>
</comment>
<organism evidence="1 2">
    <name type="scientific">Actinomadura adrarensis</name>
    <dbReference type="NCBI Taxonomy" id="1819600"/>
    <lineage>
        <taxon>Bacteria</taxon>
        <taxon>Bacillati</taxon>
        <taxon>Actinomycetota</taxon>
        <taxon>Actinomycetes</taxon>
        <taxon>Streptosporangiales</taxon>
        <taxon>Thermomonosporaceae</taxon>
        <taxon>Actinomadura</taxon>
    </lineage>
</organism>
<dbReference type="SUPFAM" id="SSF50969">
    <property type="entry name" value="YVTN repeat-like/Quinoprotein amine dehydrogenase"/>
    <property type="match status" value="1"/>
</dbReference>
<dbReference type="EMBL" id="JBHTIR010004097">
    <property type="protein sequence ID" value="MFD0856395.1"/>
    <property type="molecule type" value="Genomic_DNA"/>
</dbReference>
<name>A0ABW3CR37_9ACTN</name>
<protein>
    <submittedName>
        <fullName evidence="1">Uncharacterized protein</fullName>
    </submittedName>
</protein>
<dbReference type="Proteomes" id="UP001597083">
    <property type="component" value="Unassembled WGS sequence"/>
</dbReference>
<evidence type="ECO:0000313" key="2">
    <source>
        <dbReference type="Proteomes" id="UP001597083"/>
    </source>
</evidence>
<keyword evidence="2" id="KW-1185">Reference proteome</keyword>
<feature type="non-terminal residue" evidence="1">
    <location>
        <position position="1"/>
    </location>
</feature>
<proteinExistence type="predicted"/>
<accession>A0ABW3CR37</accession>
<dbReference type="InterPro" id="IPR011044">
    <property type="entry name" value="Quino_amine_DH_bsu"/>
</dbReference>
<gene>
    <name evidence="1" type="ORF">ACFQ07_29415</name>
</gene>
<reference evidence="2" key="1">
    <citation type="journal article" date="2019" name="Int. J. Syst. Evol. Microbiol.">
        <title>The Global Catalogue of Microorganisms (GCM) 10K type strain sequencing project: providing services to taxonomists for standard genome sequencing and annotation.</title>
        <authorList>
            <consortium name="The Broad Institute Genomics Platform"/>
            <consortium name="The Broad Institute Genome Sequencing Center for Infectious Disease"/>
            <person name="Wu L."/>
            <person name="Ma J."/>
        </authorList>
    </citation>
    <scope>NUCLEOTIDE SEQUENCE [LARGE SCALE GENOMIC DNA]</scope>
    <source>
        <strain evidence="2">JCM 31696</strain>
    </source>
</reference>
<dbReference type="InterPro" id="IPR015943">
    <property type="entry name" value="WD40/YVTN_repeat-like_dom_sf"/>
</dbReference>
<evidence type="ECO:0000313" key="1">
    <source>
        <dbReference type="EMBL" id="MFD0856395.1"/>
    </source>
</evidence>
<sequence>RRAAGPGCRIVEVTGEPTSAVSEDCGSQGAWLRVLRPQDGSMETQARLPVDGQLEEVHTLSVRPLVVRVKDKGLRGTDAVLSYDEQGEVRATIPVSQPAFTLQADASPAANALVHEGLLIVPAERPGDSKPAGEGNLKVTGRLAAYSLAGGNLKWTTEFPGSVRGIAAESRSVTVVTSNDKFVTLAAQTGETTAQESTPDHRSIRGPKHLWLRDGRHVMVDVTGSEDRPASVYARAANAR</sequence>
<dbReference type="Gene3D" id="2.130.10.10">
    <property type="entry name" value="YVTN repeat-like/Quinoprotein amine dehydrogenase"/>
    <property type="match status" value="1"/>
</dbReference>